<protein>
    <recommendedName>
        <fullName evidence="3">Dicarboxylate transport domain-containing protein</fullName>
    </recommendedName>
</protein>
<reference evidence="1 2" key="1">
    <citation type="submission" date="2018-08" db="EMBL/GenBank/DDBJ databases">
        <title>Draft genome sequence of Pseudoalteromonas donghaensis HJ51.</title>
        <authorList>
            <person name="Oh J."/>
            <person name="Roh D."/>
        </authorList>
    </citation>
    <scope>NUCLEOTIDE SEQUENCE [LARGE SCALE GENOMIC DNA]</scope>
    <source>
        <strain evidence="1 2">HJ51</strain>
    </source>
</reference>
<evidence type="ECO:0008006" key="3">
    <source>
        <dbReference type="Google" id="ProtNLM"/>
    </source>
</evidence>
<evidence type="ECO:0000313" key="1">
    <source>
        <dbReference type="EMBL" id="AXV64340.1"/>
    </source>
</evidence>
<dbReference type="GeneID" id="99504437"/>
<sequence length="825" mass="90597">MKFKRAITGLLGLVLGVFLLAYIFRLPLTSWYVTPVLSANGIELHCIDWSLTRKLDLKVEKLCLTYQGQQLEVAGIRANKQHIIISRANLTINSPLSKSDNQRTELKKLALDLPKQRPLINIEQLDISSGFSAEPVRVTVQENRLNHFTVSRDINADVTVTGGEIVTNIMLNDELAGRFIALPKNAHFSTDLQIKFDGITLNVASSVTAGYQHEHQYQQNKQSIEHCDFSAQSRGQVTAEFQLNQQQLTADLSGLKSQVVVSPICLDKIEQQQYQEFARAHTPLTWHVQFTQPIALQQKQLSLPELELTSSNKQGQLVFKNTQLALDAPLKTLYSHAVVNFTSDEIDKLMLKARIEAGRVNSEFQLSLASLPDFIDVLADGVSIKGEVELENILTRPIAGNLNADISVKRAQVFDAKVTDLKTKINVHLSDSQNVTAKLNSAIKSATYKDMQMSGLTNELTVKSDLSVGELFADISATSKLAKLVTPKLTLTNLSVVSNATQSRALQATHHVFVDGIEALITHHMSKVAHPFELVIPEQAMSKLNPILKQFEPLATLTDGVISGLIKGDVNLLQASGDIRIAKLSALYNDYLANDFNVEVKGEFNSGQLNIAPTKFTLNELRAGAVVTKLQGLLQVDANKPCTSNVTGLVMGGAFVVNEFCPLATSQTAMIKFENIDASKLVTLDAESGISLSGRLAGTLPVIINEQGIAVKQGQLVNQGDGKLLITNNAGFEAVKAQQQELSTTLSLLENLDIKQLKSSVDLKPDGWLHLGVNLQGFNEKQQQAVNFNYNHEENVFTLLRALRLSDEITQKVEKEYAKKGSNNG</sequence>
<organism evidence="1 2">
    <name type="scientific">Pseudoalteromonas lipolytica</name>
    <dbReference type="NCBI Taxonomy" id="570156"/>
    <lineage>
        <taxon>Bacteria</taxon>
        <taxon>Pseudomonadati</taxon>
        <taxon>Pseudomonadota</taxon>
        <taxon>Gammaproteobacteria</taxon>
        <taxon>Alteromonadales</taxon>
        <taxon>Pseudoalteromonadaceae</taxon>
        <taxon>Pseudoalteromonas</taxon>
    </lineage>
</organism>
<name>A0AAD0RX73_9GAMM</name>
<dbReference type="AlphaFoldDB" id="A0AAD0RX73"/>
<gene>
    <name evidence="1" type="ORF">D0907_03125</name>
</gene>
<dbReference type="RefSeq" id="WP_118844002.1">
    <property type="nucleotide sequence ID" value="NZ_CP032090.1"/>
</dbReference>
<proteinExistence type="predicted"/>
<dbReference type="Pfam" id="PF11739">
    <property type="entry name" value="YdbH-like"/>
    <property type="match status" value="1"/>
</dbReference>
<dbReference type="Proteomes" id="UP000264605">
    <property type="component" value="Chromosome"/>
</dbReference>
<dbReference type="KEGG" id="pdj:D0907_03125"/>
<dbReference type="InterPro" id="IPR021730">
    <property type="entry name" value="YdbH"/>
</dbReference>
<dbReference type="EMBL" id="CP032090">
    <property type="protein sequence ID" value="AXV64340.1"/>
    <property type="molecule type" value="Genomic_DNA"/>
</dbReference>
<evidence type="ECO:0000313" key="2">
    <source>
        <dbReference type="Proteomes" id="UP000264605"/>
    </source>
</evidence>
<accession>A0AAD0RX73</accession>